<dbReference type="Proteomes" id="UP000789759">
    <property type="component" value="Unassembled WGS sequence"/>
</dbReference>
<sequence>MKKAEKTSNEASDTSYNIARCSKKDVKQTNKKGTEEKTK</sequence>
<protein>
    <submittedName>
        <fullName evidence="2">10724_t:CDS:1</fullName>
    </submittedName>
</protein>
<feature type="region of interest" description="Disordered" evidence="1">
    <location>
        <begin position="1"/>
        <end position="39"/>
    </location>
</feature>
<organism evidence="2 3">
    <name type="scientific">Cetraspora pellucida</name>
    <dbReference type="NCBI Taxonomy" id="1433469"/>
    <lineage>
        <taxon>Eukaryota</taxon>
        <taxon>Fungi</taxon>
        <taxon>Fungi incertae sedis</taxon>
        <taxon>Mucoromycota</taxon>
        <taxon>Glomeromycotina</taxon>
        <taxon>Glomeromycetes</taxon>
        <taxon>Diversisporales</taxon>
        <taxon>Gigasporaceae</taxon>
        <taxon>Cetraspora</taxon>
    </lineage>
</organism>
<reference evidence="2" key="1">
    <citation type="submission" date="2021-06" db="EMBL/GenBank/DDBJ databases">
        <authorList>
            <person name="Kallberg Y."/>
            <person name="Tangrot J."/>
            <person name="Rosling A."/>
        </authorList>
    </citation>
    <scope>NUCLEOTIDE SEQUENCE</scope>
    <source>
        <strain evidence="2">FL966</strain>
    </source>
</reference>
<accession>A0A9N9E303</accession>
<dbReference type="EMBL" id="CAJVQA010007530">
    <property type="protein sequence ID" value="CAG8658050.1"/>
    <property type="molecule type" value="Genomic_DNA"/>
</dbReference>
<evidence type="ECO:0000313" key="2">
    <source>
        <dbReference type="EMBL" id="CAG8658050.1"/>
    </source>
</evidence>
<dbReference type="AlphaFoldDB" id="A0A9N9E303"/>
<name>A0A9N9E303_9GLOM</name>
<keyword evidence="3" id="KW-1185">Reference proteome</keyword>
<proteinExistence type="predicted"/>
<evidence type="ECO:0000313" key="3">
    <source>
        <dbReference type="Proteomes" id="UP000789759"/>
    </source>
</evidence>
<comment type="caution">
    <text evidence="2">The sequence shown here is derived from an EMBL/GenBank/DDBJ whole genome shotgun (WGS) entry which is preliminary data.</text>
</comment>
<evidence type="ECO:0000256" key="1">
    <source>
        <dbReference type="SAM" id="MobiDB-lite"/>
    </source>
</evidence>
<gene>
    <name evidence="2" type="ORF">CPELLU_LOCUS9668</name>
</gene>
<feature type="compositionally biased region" description="Basic and acidic residues" evidence="1">
    <location>
        <begin position="22"/>
        <end position="39"/>
    </location>
</feature>